<organism evidence="1 2">
    <name type="scientific">Amycolatopsis sacchari</name>
    <dbReference type="NCBI Taxonomy" id="115433"/>
    <lineage>
        <taxon>Bacteria</taxon>
        <taxon>Bacillati</taxon>
        <taxon>Actinomycetota</taxon>
        <taxon>Actinomycetes</taxon>
        <taxon>Pseudonocardiales</taxon>
        <taxon>Pseudonocardiaceae</taxon>
        <taxon>Amycolatopsis</taxon>
    </lineage>
</organism>
<dbReference type="SUPFAM" id="SSF51735">
    <property type="entry name" value="NAD(P)-binding Rossmann-fold domains"/>
    <property type="match status" value="1"/>
</dbReference>
<sequence length="166" mass="16982">MTAGLTARIDSEALRSSLSTVESPHPVLFVAPRMPEDRDFAELSDELLDAEIGAVLADVLADVQRALPGLTGHSGRIVFLLPHDVALGRPHATAAGAVAGALLSMARTLAIELGRDGITVNTILYAEGTEPAVAGQVAALVAPAGDAVTGQEIYVTAGSGLGRLRP</sequence>
<dbReference type="InterPro" id="IPR036291">
    <property type="entry name" value="NAD(P)-bd_dom_sf"/>
</dbReference>
<dbReference type="InterPro" id="IPR002347">
    <property type="entry name" value="SDR_fam"/>
</dbReference>
<evidence type="ECO:0000313" key="1">
    <source>
        <dbReference type="EMBL" id="SFK08286.1"/>
    </source>
</evidence>
<dbReference type="OrthoDB" id="3692506at2"/>
<accession>A0A1I3WP87</accession>
<dbReference type="EMBL" id="FORP01000013">
    <property type="protein sequence ID" value="SFK08286.1"/>
    <property type="molecule type" value="Genomic_DNA"/>
</dbReference>
<keyword evidence="2" id="KW-1185">Reference proteome</keyword>
<dbReference type="STRING" id="115433.SAMN05421835_113118"/>
<dbReference type="AlphaFoldDB" id="A0A1I3WP87"/>
<name>A0A1I3WP87_9PSEU</name>
<dbReference type="RefSeq" id="WP_091510646.1">
    <property type="nucleotide sequence ID" value="NZ_CBDRCA010000001.1"/>
</dbReference>
<dbReference type="Gene3D" id="3.40.50.720">
    <property type="entry name" value="NAD(P)-binding Rossmann-like Domain"/>
    <property type="match status" value="1"/>
</dbReference>
<proteinExistence type="predicted"/>
<dbReference type="Pfam" id="PF13561">
    <property type="entry name" value="adh_short_C2"/>
    <property type="match status" value="1"/>
</dbReference>
<reference evidence="1 2" key="1">
    <citation type="submission" date="2016-10" db="EMBL/GenBank/DDBJ databases">
        <authorList>
            <person name="de Groot N.N."/>
        </authorList>
    </citation>
    <scope>NUCLEOTIDE SEQUENCE [LARGE SCALE GENOMIC DNA]</scope>
    <source>
        <strain evidence="1 2">DSM 44468</strain>
    </source>
</reference>
<gene>
    <name evidence="1" type="ORF">SAMN05421835_113118</name>
</gene>
<protein>
    <submittedName>
        <fullName evidence="1">Enoyl-(Acyl carrier protein) reductase</fullName>
    </submittedName>
</protein>
<evidence type="ECO:0000313" key="2">
    <source>
        <dbReference type="Proteomes" id="UP000199025"/>
    </source>
</evidence>
<dbReference type="Proteomes" id="UP000199025">
    <property type="component" value="Unassembled WGS sequence"/>
</dbReference>